<dbReference type="AlphaFoldDB" id="A0A0A8YBS3"/>
<sequence>MKYSRHLFDATAMTGVLIGL</sequence>
<name>A0A0A8YBS3_ARUDO</name>
<reference evidence="1" key="2">
    <citation type="journal article" date="2015" name="Data Brief">
        <title>Shoot transcriptome of the giant reed, Arundo donax.</title>
        <authorList>
            <person name="Barrero R.A."/>
            <person name="Guerrero F.D."/>
            <person name="Moolhuijzen P."/>
            <person name="Goolsby J.A."/>
            <person name="Tidwell J."/>
            <person name="Bellgard S.E."/>
            <person name="Bellgard M.I."/>
        </authorList>
    </citation>
    <scope>NUCLEOTIDE SEQUENCE</scope>
    <source>
        <tissue evidence="1">Shoot tissue taken approximately 20 cm above the soil surface</tissue>
    </source>
</reference>
<reference evidence="1" key="1">
    <citation type="submission" date="2014-09" db="EMBL/GenBank/DDBJ databases">
        <authorList>
            <person name="Magalhaes I.L.F."/>
            <person name="Oliveira U."/>
            <person name="Santos F.R."/>
            <person name="Vidigal T.H.D.A."/>
            <person name="Brescovit A.D."/>
            <person name="Santos A.J."/>
        </authorList>
    </citation>
    <scope>NUCLEOTIDE SEQUENCE</scope>
    <source>
        <tissue evidence="1">Shoot tissue taken approximately 20 cm above the soil surface</tissue>
    </source>
</reference>
<dbReference type="EMBL" id="GBRH01274990">
    <property type="protein sequence ID" value="JAD22905.1"/>
    <property type="molecule type" value="Transcribed_RNA"/>
</dbReference>
<evidence type="ECO:0000313" key="1">
    <source>
        <dbReference type="EMBL" id="JAD22905.1"/>
    </source>
</evidence>
<organism evidence="1">
    <name type="scientific">Arundo donax</name>
    <name type="common">Giant reed</name>
    <name type="synonym">Donax arundinaceus</name>
    <dbReference type="NCBI Taxonomy" id="35708"/>
    <lineage>
        <taxon>Eukaryota</taxon>
        <taxon>Viridiplantae</taxon>
        <taxon>Streptophyta</taxon>
        <taxon>Embryophyta</taxon>
        <taxon>Tracheophyta</taxon>
        <taxon>Spermatophyta</taxon>
        <taxon>Magnoliopsida</taxon>
        <taxon>Liliopsida</taxon>
        <taxon>Poales</taxon>
        <taxon>Poaceae</taxon>
        <taxon>PACMAD clade</taxon>
        <taxon>Arundinoideae</taxon>
        <taxon>Arundineae</taxon>
        <taxon>Arundo</taxon>
    </lineage>
</organism>
<protein>
    <submittedName>
        <fullName evidence="1">Uncharacterized protein</fullName>
    </submittedName>
</protein>
<proteinExistence type="predicted"/>
<accession>A0A0A8YBS3</accession>